<organism evidence="3 4">
    <name type="scientific">Pedobacter segetis</name>
    <dbReference type="NCBI Taxonomy" id="2793069"/>
    <lineage>
        <taxon>Bacteria</taxon>
        <taxon>Pseudomonadati</taxon>
        <taxon>Bacteroidota</taxon>
        <taxon>Sphingobacteriia</taxon>
        <taxon>Sphingobacteriales</taxon>
        <taxon>Sphingobacteriaceae</taxon>
        <taxon>Pedobacter</taxon>
    </lineage>
</organism>
<reference evidence="3 4" key="1">
    <citation type="submission" date="2020-12" db="EMBL/GenBank/DDBJ databases">
        <title>Bacterial novel species Pedobacter sp. SD-b isolated from soil.</title>
        <authorList>
            <person name="Jung H.-Y."/>
        </authorList>
    </citation>
    <scope>NUCLEOTIDE SEQUENCE [LARGE SCALE GENOMIC DNA]</scope>
    <source>
        <strain evidence="3 4">SD-b</strain>
    </source>
</reference>
<evidence type="ECO:0000313" key="3">
    <source>
        <dbReference type="EMBL" id="MBK0381826.1"/>
    </source>
</evidence>
<keyword evidence="1" id="KW-1133">Transmembrane helix</keyword>
<dbReference type="RefSeq" id="WP_200584611.1">
    <property type="nucleotide sequence ID" value="NZ_JAEHFY010000003.1"/>
</dbReference>
<dbReference type="EMBL" id="JAEHFY010000003">
    <property type="protein sequence ID" value="MBK0381826.1"/>
    <property type="molecule type" value="Genomic_DNA"/>
</dbReference>
<keyword evidence="1" id="KW-0472">Membrane</keyword>
<keyword evidence="1" id="KW-0812">Transmembrane</keyword>
<feature type="chain" id="PRO_5045047829" description="CcmD family protein" evidence="2">
    <location>
        <begin position="29"/>
        <end position="86"/>
    </location>
</feature>
<accession>A0ABS1BG40</accession>
<evidence type="ECO:0000256" key="2">
    <source>
        <dbReference type="SAM" id="SignalP"/>
    </source>
</evidence>
<evidence type="ECO:0000256" key="1">
    <source>
        <dbReference type="SAM" id="Phobius"/>
    </source>
</evidence>
<evidence type="ECO:0008006" key="5">
    <source>
        <dbReference type="Google" id="ProtNLM"/>
    </source>
</evidence>
<proteinExistence type="predicted"/>
<feature type="transmembrane region" description="Helical" evidence="1">
    <location>
        <begin position="52"/>
        <end position="74"/>
    </location>
</feature>
<protein>
    <recommendedName>
        <fullName evidence="5">CcmD family protein</fullName>
    </recommendedName>
</protein>
<comment type="caution">
    <text evidence="3">The sequence shown here is derived from an EMBL/GenBank/DDBJ whole genome shotgun (WGS) entry which is preliminary data.</text>
</comment>
<evidence type="ECO:0000313" key="4">
    <source>
        <dbReference type="Proteomes" id="UP000660024"/>
    </source>
</evidence>
<keyword evidence="4" id="KW-1185">Reference proteome</keyword>
<gene>
    <name evidence="3" type="ORF">I5M32_02535</name>
</gene>
<keyword evidence="2" id="KW-0732">Signal</keyword>
<dbReference type="Proteomes" id="UP000660024">
    <property type="component" value="Unassembled WGS sequence"/>
</dbReference>
<feature type="signal peptide" evidence="2">
    <location>
        <begin position="1"/>
        <end position="28"/>
    </location>
</feature>
<sequence length="86" mass="9699">MKKSVKPMIFKFSLTAFALILMQSLSFASEKQPDVYISRSPVSDLSGPELLHTVWFWVLIIVVIAVFAISLFAAELYKKNGEPHIL</sequence>
<name>A0ABS1BG40_9SPHI</name>